<evidence type="ECO:0000313" key="2">
    <source>
        <dbReference type="EMBL" id="KAK9866223.1"/>
    </source>
</evidence>
<feature type="compositionally biased region" description="Polar residues" evidence="1">
    <location>
        <begin position="598"/>
        <end position="610"/>
    </location>
</feature>
<evidence type="ECO:0000313" key="3">
    <source>
        <dbReference type="Proteomes" id="UP001485043"/>
    </source>
</evidence>
<feature type="compositionally biased region" description="Basic and acidic residues" evidence="1">
    <location>
        <begin position="289"/>
        <end position="307"/>
    </location>
</feature>
<reference evidence="2 3" key="1">
    <citation type="journal article" date="2024" name="Nat. Commun.">
        <title>Phylogenomics reveals the evolutionary origins of lichenization in chlorophyte algae.</title>
        <authorList>
            <person name="Puginier C."/>
            <person name="Libourel C."/>
            <person name="Otte J."/>
            <person name="Skaloud P."/>
            <person name="Haon M."/>
            <person name="Grisel S."/>
            <person name="Petersen M."/>
            <person name="Berrin J.G."/>
            <person name="Delaux P.M."/>
            <person name="Dal Grande F."/>
            <person name="Keller J."/>
        </authorList>
    </citation>
    <scope>NUCLEOTIDE SEQUENCE [LARGE SCALE GENOMIC DNA]</scope>
    <source>
        <strain evidence="2 3">SAG 2523</strain>
    </source>
</reference>
<feature type="region of interest" description="Disordered" evidence="1">
    <location>
        <begin position="796"/>
        <end position="897"/>
    </location>
</feature>
<feature type="compositionally biased region" description="Polar residues" evidence="1">
    <location>
        <begin position="407"/>
        <end position="418"/>
    </location>
</feature>
<feature type="region of interest" description="Disordered" evidence="1">
    <location>
        <begin position="567"/>
        <end position="745"/>
    </location>
</feature>
<feature type="compositionally biased region" description="Polar residues" evidence="1">
    <location>
        <begin position="327"/>
        <end position="338"/>
    </location>
</feature>
<feature type="compositionally biased region" description="Low complexity" evidence="1">
    <location>
        <begin position="505"/>
        <end position="518"/>
    </location>
</feature>
<feature type="compositionally biased region" description="Polar residues" evidence="1">
    <location>
        <begin position="873"/>
        <end position="886"/>
    </location>
</feature>
<evidence type="ECO:0000256" key="1">
    <source>
        <dbReference type="SAM" id="MobiDB-lite"/>
    </source>
</evidence>
<organism evidence="2 3">
    <name type="scientific">Apatococcus fuscideae</name>
    <dbReference type="NCBI Taxonomy" id="2026836"/>
    <lineage>
        <taxon>Eukaryota</taxon>
        <taxon>Viridiplantae</taxon>
        <taxon>Chlorophyta</taxon>
        <taxon>core chlorophytes</taxon>
        <taxon>Trebouxiophyceae</taxon>
        <taxon>Chlorellales</taxon>
        <taxon>Chlorellaceae</taxon>
        <taxon>Apatococcus</taxon>
    </lineage>
</organism>
<feature type="compositionally biased region" description="Low complexity" evidence="1">
    <location>
        <begin position="669"/>
        <end position="701"/>
    </location>
</feature>
<feature type="region of interest" description="Disordered" evidence="1">
    <location>
        <begin position="1320"/>
        <end position="1343"/>
    </location>
</feature>
<dbReference type="Proteomes" id="UP001485043">
    <property type="component" value="Unassembled WGS sequence"/>
</dbReference>
<accession>A0AAW1TBC3</accession>
<feature type="compositionally biased region" description="Low complexity" evidence="1">
    <location>
        <begin position="803"/>
        <end position="816"/>
    </location>
</feature>
<feature type="compositionally biased region" description="Polar residues" evidence="1">
    <location>
        <begin position="1292"/>
        <end position="1305"/>
    </location>
</feature>
<feature type="region of interest" description="Disordered" evidence="1">
    <location>
        <begin position="1284"/>
        <end position="1305"/>
    </location>
</feature>
<gene>
    <name evidence="2" type="ORF">WJX84_005326</name>
</gene>
<sequence>METSLYRPDQTTRRVITQGGYECFALPDAQASVYAEFVKEVRHILGSDIALSSLPWETAQSETAQQQAACLVMGIICLLRQAHPPGVEHPHLFCQLVGQTLGRLVHQDIVPLELAAHFLKQHLATINDYLDVSSVYANSWQCLLFMLEYIANETGIKNLQIRWPACNLILLTKPPHMDDVTGRQAQENCLRLFGFEKLQPLLENQPGPRDTAQAQWRWHERQALWLSLAAKPQPPEGLQGHSPAQHFRMHGSTIGVPVALRSQPASGLAANASSASGVTKDMGPEAMEKVEQELQEPTRKSNTEKNREKRQKRKAKLAAERQGASEAGSTTSMSQDGQPGSIPLAGRAASQDALTALKQLEDAPDARRLRPNSGQGAGAHSASSTAPGLVAGGHHGASQGDVAESFQPASGTVSSQGLIRSGQPGVSPLLVPDIRNIFTDKAEVKLIPGARGSISPPSSPTTRQAALGTGSEKVVQVATALQPATSQQPVRFASKASAPKPPAGDKPSTAPSKSPSKSRGGADEQPGFKSVDTSPARAEPQYDFKRGAVPLLANYFSLLEESVEEELPQLGRNTGQNAVDPQPESKRSGGSGHAGRSMITNDLGVTSSTRVPPPDVKSAPEAIPMGRPQPEWTNAASGSSFAQLTSSLDDLAPSGAVIDPSAAHAPLRTSSAGATAKASAQAASNASSASAKGSRPSSAAAMRQTPERSVPKEGMGKVPAASGRDQNPPVQSSRADPGLSRSWATVTQELSTSKNSADVVGMEAAIKRAVVWLSTAAGLQAPGVAQVRGALRDAKEWTRRAKQAGGPTGAAAASHGAPPPAVPALVAQSENRAPPPPPYRHAQPPPPPPSRAIGSAARAPPPPPSGPSPARIQMQQPSTTVLQATQKPPAAMQKSSHSPLIAHILAVPAGDDEDHLAASGSLPLGPGHGPNDPAPWDGLYITPLQGGWAQPGAQPNQFQPTAEPAPTASDVPIKLCRRCNQQKPVTDFYHSRANADGYDGRCKACDAVQCAMRRKRKPRVESPTVEEKACRRCGLMKPANNFYRNKTNADGLYNNCKSCFAEDAVGRRERLAPLEERTVSHKACKRCNEDKPSSEFYRNRLMADGLYSHCKSCYSQAATERSEQREIAPEKQCRRCRETKQADDFYHSKMTADGLQSYCKACYASAAANRRRQNASNRGGHDPDLGGDLSPDQLQQMQGGAMLMTGLEGMNGLSGPLGQLQPHEALAHMAGHLPHMVALSSQQQMQLPHMIQTYPAHEQLQMLQIPASQLPQLPSLGQSLPQLTSLGHLTGHTHSGAMQPQPFQLGSLQQNGSLRMQQVPVSLPDGSMSSAGPFMQPEGPASL</sequence>
<feature type="region of interest" description="Disordered" evidence="1">
    <location>
        <begin position="449"/>
        <end position="470"/>
    </location>
</feature>
<feature type="compositionally biased region" description="Basic and acidic residues" evidence="1">
    <location>
        <begin position="705"/>
        <end position="715"/>
    </location>
</feature>
<name>A0AAW1TBC3_9CHLO</name>
<feature type="compositionally biased region" description="Polar residues" evidence="1">
    <location>
        <begin position="631"/>
        <end position="648"/>
    </location>
</feature>
<feature type="compositionally biased region" description="Pro residues" evidence="1">
    <location>
        <begin position="833"/>
        <end position="850"/>
    </location>
</feature>
<dbReference type="EMBL" id="JALJOV010000178">
    <property type="protein sequence ID" value="KAK9866223.1"/>
    <property type="molecule type" value="Genomic_DNA"/>
</dbReference>
<proteinExistence type="predicted"/>
<feature type="compositionally biased region" description="Low complexity" evidence="1">
    <location>
        <begin position="378"/>
        <end position="388"/>
    </location>
</feature>
<comment type="caution">
    <text evidence="2">The sequence shown here is derived from an EMBL/GenBank/DDBJ whole genome shotgun (WGS) entry which is preliminary data.</text>
</comment>
<keyword evidence="3" id="KW-1185">Reference proteome</keyword>
<feature type="region of interest" description="Disordered" evidence="1">
    <location>
        <begin position="362"/>
        <end position="426"/>
    </location>
</feature>
<feature type="compositionally biased region" description="Polar residues" evidence="1">
    <location>
        <begin position="724"/>
        <end position="734"/>
    </location>
</feature>
<feature type="region of interest" description="Disordered" evidence="1">
    <location>
        <begin position="482"/>
        <end position="542"/>
    </location>
</feature>
<feature type="region of interest" description="Disordered" evidence="1">
    <location>
        <begin position="289"/>
        <end position="345"/>
    </location>
</feature>
<protein>
    <submittedName>
        <fullName evidence="2">Uncharacterized protein</fullName>
    </submittedName>
</protein>